<proteinExistence type="predicted"/>
<dbReference type="GO" id="GO:0005886">
    <property type="term" value="C:plasma membrane"/>
    <property type="evidence" value="ECO:0007669"/>
    <property type="project" value="InterPro"/>
</dbReference>
<dbReference type="Proteomes" id="UP000199031">
    <property type="component" value="Unassembled WGS sequence"/>
</dbReference>
<dbReference type="GO" id="GO:0015221">
    <property type="term" value="F:lipopolysaccharide transmembrane transporter activity"/>
    <property type="evidence" value="ECO:0007669"/>
    <property type="project" value="InterPro"/>
</dbReference>
<accession>A0A1I5SC99</accession>
<dbReference type="Pfam" id="PF06835">
    <property type="entry name" value="LptC"/>
    <property type="match status" value="1"/>
</dbReference>
<evidence type="ECO:0000313" key="1">
    <source>
        <dbReference type="EMBL" id="SFP68339.1"/>
    </source>
</evidence>
<protein>
    <submittedName>
        <fullName evidence="1">LPS export ABC transporter protein LptC</fullName>
    </submittedName>
</protein>
<sequence>MFKAALITGCFFLYSCHNDYQQVQDLAKKTIPTDKATDVTSYFSQGGITKAKLTTPLMTMAQGDTPKTEFPKTLHVDFYDSVKLQSKLFAKYGLYYPNKHLVFLRDSVVVFNVQGDTLRSEELWWDQDKEIIYTSLPVHIRKPDEKLDGDSMTADQNFNHYTIFNARGPINVPDSTLPAN</sequence>
<evidence type="ECO:0000313" key="2">
    <source>
        <dbReference type="Proteomes" id="UP000199031"/>
    </source>
</evidence>
<dbReference type="AlphaFoldDB" id="A0A1I5SC99"/>
<dbReference type="InterPro" id="IPR010664">
    <property type="entry name" value="LipoPS_assembly_LptC-rel"/>
</dbReference>
<dbReference type="EMBL" id="FOXQ01000001">
    <property type="protein sequence ID" value="SFP68339.1"/>
    <property type="molecule type" value="Genomic_DNA"/>
</dbReference>
<name>A0A1I5SC99_9BACT</name>
<dbReference type="PROSITE" id="PS51257">
    <property type="entry name" value="PROKAR_LIPOPROTEIN"/>
    <property type="match status" value="1"/>
</dbReference>
<dbReference type="InterPro" id="IPR026265">
    <property type="entry name" value="LptC"/>
</dbReference>
<dbReference type="STRING" id="1465490.SAMN05444277_101696"/>
<gene>
    <name evidence="1" type="ORF">SAMN05444277_101696</name>
</gene>
<organism evidence="1 2">
    <name type="scientific">Parafilimonas terrae</name>
    <dbReference type="NCBI Taxonomy" id="1465490"/>
    <lineage>
        <taxon>Bacteria</taxon>
        <taxon>Pseudomonadati</taxon>
        <taxon>Bacteroidota</taxon>
        <taxon>Chitinophagia</taxon>
        <taxon>Chitinophagales</taxon>
        <taxon>Chitinophagaceae</taxon>
        <taxon>Parafilimonas</taxon>
    </lineage>
</organism>
<dbReference type="NCBIfam" id="TIGR04409">
    <property type="entry name" value="LptC_YrbK"/>
    <property type="match status" value="1"/>
</dbReference>
<reference evidence="1 2" key="1">
    <citation type="submission" date="2016-10" db="EMBL/GenBank/DDBJ databases">
        <authorList>
            <person name="de Groot N.N."/>
        </authorList>
    </citation>
    <scope>NUCLEOTIDE SEQUENCE [LARGE SCALE GENOMIC DNA]</scope>
    <source>
        <strain evidence="1 2">DSM 28286</strain>
    </source>
</reference>
<keyword evidence="2" id="KW-1185">Reference proteome</keyword>
<dbReference type="Gene3D" id="2.60.450.10">
    <property type="entry name" value="Lipopolysaccharide (LPS) transport protein A like domain"/>
    <property type="match status" value="1"/>
</dbReference>